<evidence type="ECO:0000313" key="6">
    <source>
        <dbReference type="Proteomes" id="UP000190667"/>
    </source>
</evidence>
<dbReference type="Pfam" id="PF06719">
    <property type="entry name" value="AraC_N"/>
    <property type="match status" value="1"/>
</dbReference>
<protein>
    <recommendedName>
        <fullName evidence="4">HTH araC/xylS-type domain-containing protein</fullName>
    </recommendedName>
</protein>
<evidence type="ECO:0000313" key="5">
    <source>
        <dbReference type="EMBL" id="OON41709.1"/>
    </source>
</evidence>
<dbReference type="SMART" id="SM00342">
    <property type="entry name" value="HTH_ARAC"/>
    <property type="match status" value="1"/>
</dbReference>
<dbReference type="PANTHER" id="PTHR43436:SF1">
    <property type="entry name" value="TRANSCRIPTIONAL REGULATORY PROTEIN"/>
    <property type="match status" value="1"/>
</dbReference>
<accession>A0A1S8YRE0</accession>
<keyword evidence="1" id="KW-0805">Transcription regulation</keyword>
<dbReference type="GO" id="GO:0003700">
    <property type="term" value="F:DNA-binding transcription factor activity"/>
    <property type="evidence" value="ECO:0007669"/>
    <property type="project" value="InterPro"/>
</dbReference>
<dbReference type="AlphaFoldDB" id="A0A1S8YRE0"/>
<keyword evidence="6" id="KW-1185">Reference proteome</keyword>
<dbReference type="Proteomes" id="UP000190667">
    <property type="component" value="Unassembled WGS sequence"/>
</dbReference>
<evidence type="ECO:0000256" key="1">
    <source>
        <dbReference type="ARBA" id="ARBA00023015"/>
    </source>
</evidence>
<name>A0A1S8YRE0_9GAMM</name>
<dbReference type="Gene3D" id="1.10.10.60">
    <property type="entry name" value="Homeodomain-like"/>
    <property type="match status" value="1"/>
</dbReference>
<dbReference type="STRING" id="1926881.BTJ39_00640"/>
<feature type="domain" description="HTH araC/xylS-type" evidence="4">
    <location>
        <begin position="190"/>
        <end position="288"/>
    </location>
</feature>
<sequence>MLRQPLITLCQRYAPDEGENATAINGLTLFRANSVAAPLPSVYQPCLCFIVQGSKQVMLGNAIYGYQAGQHLAVSVDLPMLNQITHATPDAPYLLISMAIQPTLFSSLLAQAPHLLNGSGKSQRGVFVGDQTVAMGEGLLRLLSLLETPQDIAVLAEQTLREVLYRVLCAPGGERVAELAQSGSPLNRIARVIHKIRASYCENLPVEELAQLAGMSVSTFHAHFKTVTALSPLQYQKTLRLIEARHLMLSGQHDVAASAWQVGYESPSQFSREYSRMFGNPPARDISQLKRQAGTTRG</sequence>
<evidence type="ECO:0000259" key="4">
    <source>
        <dbReference type="PROSITE" id="PS01124"/>
    </source>
</evidence>
<dbReference type="InterPro" id="IPR018060">
    <property type="entry name" value="HTH_AraC"/>
</dbReference>
<dbReference type="RefSeq" id="WP_078000732.1">
    <property type="nucleotide sequence ID" value="NZ_MRUL01000001.1"/>
</dbReference>
<dbReference type="EMBL" id="MRUL01000001">
    <property type="protein sequence ID" value="OON41709.1"/>
    <property type="molecule type" value="Genomic_DNA"/>
</dbReference>
<proteinExistence type="predicted"/>
<keyword evidence="3" id="KW-0804">Transcription</keyword>
<dbReference type="InterPro" id="IPR009057">
    <property type="entry name" value="Homeodomain-like_sf"/>
</dbReference>
<dbReference type="Pfam" id="PF12833">
    <property type="entry name" value="HTH_18"/>
    <property type="match status" value="1"/>
</dbReference>
<dbReference type="PROSITE" id="PS00041">
    <property type="entry name" value="HTH_ARAC_FAMILY_1"/>
    <property type="match status" value="1"/>
</dbReference>
<dbReference type="GO" id="GO:0043565">
    <property type="term" value="F:sequence-specific DNA binding"/>
    <property type="evidence" value="ECO:0007669"/>
    <property type="project" value="InterPro"/>
</dbReference>
<dbReference type="SUPFAM" id="SSF46689">
    <property type="entry name" value="Homeodomain-like"/>
    <property type="match status" value="2"/>
</dbReference>
<dbReference type="PANTHER" id="PTHR43436">
    <property type="entry name" value="ARAC-FAMILY TRANSCRIPTIONAL REGULATOR"/>
    <property type="match status" value="1"/>
</dbReference>
<comment type="caution">
    <text evidence="5">The sequence shown here is derived from an EMBL/GenBank/DDBJ whole genome shotgun (WGS) entry which is preliminary data.</text>
</comment>
<gene>
    <name evidence="5" type="ORF">BTJ39_00640</name>
</gene>
<dbReference type="InterPro" id="IPR009594">
    <property type="entry name" value="Tscrpt_reg_HTH_AraC_N"/>
</dbReference>
<dbReference type="InterPro" id="IPR018062">
    <property type="entry name" value="HTH_AraC-typ_CS"/>
</dbReference>
<organism evidence="5 6">
    <name type="scientific">Izhakiella australiensis</name>
    <dbReference type="NCBI Taxonomy" id="1926881"/>
    <lineage>
        <taxon>Bacteria</taxon>
        <taxon>Pseudomonadati</taxon>
        <taxon>Pseudomonadota</taxon>
        <taxon>Gammaproteobacteria</taxon>
        <taxon>Enterobacterales</taxon>
        <taxon>Erwiniaceae</taxon>
        <taxon>Izhakiella</taxon>
    </lineage>
</organism>
<evidence type="ECO:0000256" key="2">
    <source>
        <dbReference type="ARBA" id="ARBA00023125"/>
    </source>
</evidence>
<dbReference type="PROSITE" id="PS01124">
    <property type="entry name" value="HTH_ARAC_FAMILY_2"/>
    <property type="match status" value="1"/>
</dbReference>
<reference evidence="5 6" key="1">
    <citation type="submission" date="2016-12" db="EMBL/GenBank/DDBJ databases">
        <title>Izhakiella australiana sp. nov. of genus Izhakiella isolated from Australian desert.</title>
        <authorList>
            <person name="Ji M."/>
        </authorList>
    </citation>
    <scope>NUCLEOTIDE SEQUENCE [LARGE SCALE GENOMIC DNA]</scope>
    <source>
        <strain evidence="5 6">D4N98</strain>
    </source>
</reference>
<keyword evidence="2" id="KW-0238">DNA-binding</keyword>
<dbReference type="OrthoDB" id="34150at2"/>
<evidence type="ECO:0000256" key="3">
    <source>
        <dbReference type="ARBA" id="ARBA00023163"/>
    </source>
</evidence>